<proteinExistence type="predicted"/>
<name>A0A3G1A7R9_9CREN</name>
<evidence type="ECO:0000313" key="2">
    <source>
        <dbReference type="Proteomes" id="UP000266720"/>
    </source>
</evidence>
<dbReference type="Proteomes" id="UP000266720">
    <property type="component" value="Chromosome"/>
</dbReference>
<dbReference type="AlphaFoldDB" id="A0A3G1A7R9"/>
<sequence length="120" mass="13302">MEELEKILKRNDAESTLILDVLRALTVFGGSLWLSELGDAISRVRLGETGYVFDEKAVLKALKKLSSLGVVSLEEKVRASDKASGEKDFLIRLVSEEARRLLLGDPVINNYYSSIAKQGF</sequence>
<accession>A0A3G1A7R9</accession>
<dbReference type="KEGG" id="tcb:TCARB_0303"/>
<reference evidence="2" key="1">
    <citation type="book" date="2010" name="EXTREMOPHILES" publisher="0:0-0">
        <title>Complete genome sequences of ten hyperthermophilic archaea reveal their metabolic capabilities and possible ecological roles.</title>
        <editorList>
            <person name="?"/>
        </editorList>
        <authorList>
            <person name="Ravin N.V."/>
            <person name="Mardanov A.V."/>
            <person name="Bonch-Osmolovskaya E.A."/>
            <person name="Skryabin K.G."/>
        </authorList>
    </citation>
    <scope>NUCLEOTIDE SEQUENCE [LARGE SCALE GENOMIC DNA]</scope>
    <source>
        <strain evidence="2">1505</strain>
    </source>
</reference>
<evidence type="ECO:0000313" key="1">
    <source>
        <dbReference type="EMBL" id="AJB41377.1"/>
    </source>
</evidence>
<dbReference type="EMBL" id="CP007493">
    <property type="protein sequence ID" value="AJB41377.1"/>
    <property type="molecule type" value="Genomic_DNA"/>
</dbReference>
<dbReference type="RefSeq" id="WP_020962887.1">
    <property type="nucleotide sequence ID" value="NZ_CP007493.1"/>
</dbReference>
<dbReference type="GeneID" id="25405761"/>
<dbReference type="GeneID" id="16573884"/>
<protein>
    <submittedName>
        <fullName evidence="1">Uncharacterized protein</fullName>
    </submittedName>
</protein>
<dbReference type="STRING" id="697581.TCARB_0303"/>
<organism evidence="1 2">
    <name type="scientific">Thermofilum adornatum 1505</name>
    <dbReference type="NCBI Taxonomy" id="697581"/>
    <lineage>
        <taxon>Archaea</taxon>
        <taxon>Thermoproteota</taxon>
        <taxon>Thermoprotei</taxon>
        <taxon>Thermofilales</taxon>
        <taxon>Thermofilaceae</taxon>
        <taxon>Thermofilum</taxon>
    </lineage>
</organism>
<gene>
    <name evidence="1" type="ORF">TCARB_0303</name>
</gene>